<dbReference type="GO" id="GO:0019698">
    <property type="term" value="P:D-galacturonate catabolic process"/>
    <property type="evidence" value="ECO:0007669"/>
    <property type="project" value="TreeGrafter"/>
</dbReference>
<dbReference type="PANTHER" id="PTHR30536">
    <property type="entry name" value="ALTRONATE/GALACTARATE DEHYDRATASE"/>
    <property type="match status" value="1"/>
</dbReference>
<name>A0A9X2XCG5_9HYPH</name>
<evidence type="ECO:0000259" key="4">
    <source>
        <dbReference type="Pfam" id="PF20629"/>
    </source>
</evidence>
<evidence type="ECO:0000313" key="6">
    <source>
        <dbReference type="Proteomes" id="UP001149009"/>
    </source>
</evidence>
<sequence length="393" mass="42633">MPSKYSNLTFKGYRRENGRVGVRNHVVILPVDDISNAACEAVANNIKGTLALPHAYGRLQFGADLDLHFRTMIGTGSNPNVAAVVVIGIEPGWTKKIVDGIAETGKPVAGFSIEQNGDLKTIMDASRKAKEFVHYATELQREECSISELWVSTKCGESDTTTGLGSCPTVGNMYDKLLPEGIYGVFGETSEITGAEHIAKARAINPEVGERWYKVWKAYQDEVIEAHKVDDLSESQPTKGNIEGGLTTIEEKALGNLEKIGRTSRYIDVLEPAETPKSGPGLYFMDTSSAAAECVTLMAAAGYVVHTFPTGQGNVIGNPIVPVIKISANPRTVRTMSEHIDVDVTGILRRELTIDQAGDLLIDNIIRTANGRHTSAEALGHREFVMTKLYRSA</sequence>
<reference evidence="5" key="1">
    <citation type="submission" date="2022-08" db="EMBL/GenBank/DDBJ databases">
        <title>Chelativorans sichuanense sp. nov., a paraffin oil-degrading bacterium isolated from a mixture of oil-based drill cuttings and paddy soil.</title>
        <authorList>
            <person name="Yu J."/>
            <person name="Liu H."/>
            <person name="Chen Q."/>
        </authorList>
    </citation>
    <scope>NUCLEOTIDE SEQUENCE</scope>
    <source>
        <strain evidence="5">SCAU 2101</strain>
    </source>
</reference>
<gene>
    <name evidence="5" type="ORF">NYR54_16840</name>
</gene>
<keyword evidence="5" id="KW-0378">Hydrolase</keyword>
<evidence type="ECO:0000256" key="1">
    <source>
        <dbReference type="ARBA" id="ARBA00010986"/>
    </source>
</evidence>
<proteinExistence type="inferred from homology"/>
<keyword evidence="6" id="KW-1185">Reference proteome</keyword>
<comment type="similarity">
    <text evidence="1">Belongs to the UxaA family.</text>
</comment>
<dbReference type="InterPro" id="IPR052172">
    <property type="entry name" value="UxaA_altronate/galactarate_dh"/>
</dbReference>
<protein>
    <submittedName>
        <fullName evidence="5">UxaA family hydrolase</fullName>
    </submittedName>
</protein>
<comment type="caution">
    <text evidence="5">The sequence shown here is derived from an EMBL/GenBank/DDBJ whole genome shotgun (WGS) entry which is preliminary data.</text>
</comment>
<dbReference type="Proteomes" id="UP001149009">
    <property type="component" value="Unassembled WGS sequence"/>
</dbReference>
<keyword evidence="2" id="KW-0456">Lyase</keyword>
<dbReference type="Pfam" id="PF04295">
    <property type="entry name" value="GD_AH_second"/>
    <property type="match status" value="1"/>
</dbReference>
<dbReference type="InterPro" id="IPR048332">
    <property type="entry name" value="GD_AH_C"/>
</dbReference>
<evidence type="ECO:0000313" key="5">
    <source>
        <dbReference type="EMBL" id="MCT8991935.1"/>
    </source>
</evidence>
<dbReference type="GO" id="GO:0016829">
    <property type="term" value="F:lyase activity"/>
    <property type="evidence" value="ECO:0007669"/>
    <property type="project" value="UniProtKB-KW"/>
</dbReference>
<evidence type="ECO:0000256" key="2">
    <source>
        <dbReference type="ARBA" id="ARBA00023239"/>
    </source>
</evidence>
<feature type="domain" description="D-galactarate/Altronate dehydratase second" evidence="3">
    <location>
        <begin position="12"/>
        <end position="136"/>
    </location>
</feature>
<dbReference type="GO" id="GO:0016787">
    <property type="term" value="F:hydrolase activity"/>
    <property type="evidence" value="ECO:0007669"/>
    <property type="project" value="UniProtKB-KW"/>
</dbReference>
<feature type="domain" description="D-galactarate/Altronate dehydratase C-terminal" evidence="4">
    <location>
        <begin position="146"/>
        <end position="390"/>
    </location>
</feature>
<accession>A0A9X2XCG5</accession>
<dbReference type="InterPro" id="IPR007392">
    <property type="entry name" value="GD_AH_second"/>
</dbReference>
<dbReference type="EMBL" id="JAODNV010000021">
    <property type="protein sequence ID" value="MCT8991935.1"/>
    <property type="molecule type" value="Genomic_DNA"/>
</dbReference>
<dbReference type="PANTHER" id="PTHR30536:SF5">
    <property type="entry name" value="ALTRONATE DEHYDRATASE"/>
    <property type="match status" value="1"/>
</dbReference>
<dbReference type="Pfam" id="PF20629">
    <property type="entry name" value="GD_AH_C"/>
    <property type="match status" value="1"/>
</dbReference>
<organism evidence="5 6">
    <name type="scientific">Chelativorans petroleitrophicus</name>
    <dbReference type="NCBI Taxonomy" id="2975484"/>
    <lineage>
        <taxon>Bacteria</taxon>
        <taxon>Pseudomonadati</taxon>
        <taxon>Pseudomonadota</taxon>
        <taxon>Alphaproteobacteria</taxon>
        <taxon>Hyphomicrobiales</taxon>
        <taxon>Phyllobacteriaceae</taxon>
        <taxon>Chelativorans</taxon>
    </lineage>
</organism>
<dbReference type="AlphaFoldDB" id="A0A9X2XCG5"/>
<evidence type="ECO:0000259" key="3">
    <source>
        <dbReference type="Pfam" id="PF04295"/>
    </source>
</evidence>
<dbReference type="RefSeq" id="WP_261516874.1">
    <property type="nucleotide sequence ID" value="NZ_JAODNV010000021.1"/>
</dbReference>